<evidence type="ECO:0000259" key="1">
    <source>
        <dbReference type="Pfam" id="PF00561"/>
    </source>
</evidence>
<evidence type="ECO:0000313" key="3">
    <source>
        <dbReference type="Proteomes" id="UP001500063"/>
    </source>
</evidence>
<reference evidence="3" key="1">
    <citation type="journal article" date="2019" name="Int. J. Syst. Evol. Microbiol.">
        <title>The Global Catalogue of Microorganisms (GCM) 10K type strain sequencing project: providing services to taxonomists for standard genome sequencing and annotation.</title>
        <authorList>
            <consortium name="The Broad Institute Genomics Platform"/>
            <consortium name="The Broad Institute Genome Sequencing Center for Infectious Disease"/>
            <person name="Wu L."/>
            <person name="Ma J."/>
        </authorList>
    </citation>
    <scope>NUCLEOTIDE SEQUENCE [LARGE SCALE GENOMIC DNA]</scope>
    <source>
        <strain evidence="3">JCM 4565</strain>
    </source>
</reference>
<dbReference type="GO" id="GO:0016787">
    <property type="term" value="F:hydrolase activity"/>
    <property type="evidence" value="ECO:0007669"/>
    <property type="project" value="UniProtKB-KW"/>
</dbReference>
<dbReference type="Proteomes" id="UP001500063">
    <property type="component" value="Unassembled WGS sequence"/>
</dbReference>
<dbReference type="PANTHER" id="PTHR43798">
    <property type="entry name" value="MONOACYLGLYCEROL LIPASE"/>
    <property type="match status" value="1"/>
</dbReference>
<proteinExistence type="predicted"/>
<name>A0ABP3GWH0_9ACTN</name>
<sequence length="287" mass="31011">MPVSTPVDGFRIGYDRSGSGDAVVLLHGWPGDRTDYRDVVPLLGGNCDVVVPDLRGFGESDKHAADPSQQYGAAAQARSVAGLIRELGLARPVIAGYDIGSRIAQAVARDHPELVRALVVTPPLPGIGGRILDPQAQREFWYQSFHQLALAEDLLDGRPEALRDYLRHFWSHWSGPSFTPDAGALDHLVSVYGPPGAFTASIGWYRAGAGAVASALGETPPAREERITVPTTVLWPEHDPLFPRSWSDRLDDFFHDVTLDFVDGAGHFAPLEYPDRFAAAISVAIAG</sequence>
<keyword evidence="2" id="KW-0378">Hydrolase</keyword>
<dbReference type="RefSeq" id="WP_344118516.1">
    <property type="nucleotide sequence ID" value="NZ_BAAABW010000017.1"/>
</dbReference>
<comment type="caution">
    <text evidence="2">The sequence shown here is derived from an EMBL/GenBank/DDBJ whole genome shotgun (WGS) entry which is preliminary data.</text>
</comment>
<dbReference type="InterPro" id="IPR000073">
    <property type="entry name" value="AB_hydrolase_1"/>
</dbReference>
<protein>
    <submittedName>
        <fullName evidence="2">Alpha/beta hydrolase</fullName>
    </submittedName>
</protein>
<dbReference type="PANTHER" id="PTHR43798:SF33">
    <property type="entry name" value="HYDROLASE, PUTATIVE (AFU_ORTHOLOGUE AFUA_2G14860)-RELATED"/>
    <property type="match status" value="1"/>
</dbReference>
<dbReference type="PRINTS" id="PR00111">
    <property type="entry name" value="ABHYDROLASE"/>
</dbReference>
<evidence type="ECO:0000313" key="2">
    <source>
        <dbReference type="EMBL" id="GAA0353444.1"/>
    </source>
</evidence>
<gene>
    <name evidence="2" type="ORF">GCM10010319_33270</name>
</gene>
<dbReference type="SUPFAM" id="SSF53474">
    <property type="entry name" value="alpha/beta-Hydrolases"/>
    <property type="match status" value="1"/>
</dbReference>
<dbReference type="Pfam" id="PF00561">
    <property type="entry name" value="Abhydrolase_1"/>
    <property type="match status" value="1"/>
</dbReference>
<organism evidence="2 3">
    <name type="scientific">Streptomyces blastmyceticus</name>
    <dbReference type="NCBI Taxonomy" id="68180"/>
    <lineage>
        <taxon>Bacteria</taxon>
        <taxon>Bacillati</taxon>
        <taxon>Actinomycetota</taxon>
        <taxon>Actinomycetes</taxon>
        <taxon>Kitasatosporales</taxon>
        <taxon>Streptomycetaceae</taxon>
        <taxon>Streptomyces</taxon>
    </lineage>
</organism>
<dbReference type="InterPro" id="IPR050266">
    <property type="entry name" value="AB_hydrolase_sf"/>
</dbReference>
<dbReference type="EMBL" id="BAAABW010000017">
    <property type="protein sequence ID" value="GAA0353444.1"/>
    <property type="molecule type" value="Genomic_DNA"/>
</dbReference>
<dbReference type="Gene3D" id="3.40.50.1820">
    <property type="entry name" value="alpha/beta hydrolase"/>
    <property type="match status" value="1"/>
</dbReference>
<keyword evidence="3" id="KW-1185">Reference proteome</keyword>
<dbReference type="InterPro" id="IPR029058">
    <property type="entry name" value="AB_hydrolase_fold"/>
</dbReference>
<accession>A0ABP3GWH0</accession>
<feature type="domain" description="AB hydrolase-1" evidence="1">
    <location>
        <begin position="22"/>
        <end position="272"/>
    </location>
</feature>